<geneLocation type="plasmid" evidence="1 2">
    <name>pTT6-3</name>
</geneLocation>
<organism evidence="1 2">
    <name type="scientific">Skermanella cutis</name>
    <dbReference type="NCBI Taxonomy" id="2775420"/>
    <lineage>
        <taxon>Bacteria</taxon>
        <taxon>Pseudomonadati</taxon>
        <taxon>Pseudomonadota</taxon>
        <taxon>Alphaproteobacteria</taxon>
        <taxon>Rhodospirillales</taxon>
        <taxon>Azospirillaceae</taxon>
        <taxon>Skermanella</taxon>
    </lineage>
</organism>
<dbReference type="EMBL" id="CP067423">
    <property type="protein sequence ID" value="QQP93814.1"/>
    <property type="molecule type" value="Genomic_DNA"/>
</dbReference>
<name>A0ABX7BKQ3_9PROT</name>
<dbReference type="RefSeq" id="WP_201083591.1">
    <property type="nucleotide sequence ID" value="NZ_CP067423.1"/>
</dbReference>
<reference evidence="1" key="1">
    <citation type="submission" date="2021-02" db="EMBL/GenBank/DDBJ databases">
        <title>Skermanella TT6 skin isolate.</title>
        <authorList>
            <person name="Lee K."/>
            <person name="Ganzorig M."/>
        </authorList>
    </citation>
    <scope>NUCLEOTIDE SEQUENCE</scope>
    <source>
        <strain evidence="1">TT6</strain>
    </source>
</reference>
<protein>
    <submittedName>
        <fullName evidence="1">Uncharacterized protein</fullName>
    </submittedName>
</protein>
<gene>
    <name evidence="1" type="ORF">IGS68_34380</name>
</gene>
<accession>A0ABX7BKQ3</accession>
<evidence type="ECO:0000313" key="1">
    <source>
        <dbReference type="EMBL" id="QQP93814.1"/>
    </source>
</evidence>
<evidence type="ECO:0000313" key="2">
    <source>
        <dbReference type="Proteomes" id="UP000595197"/>
    </source>
</evidence>
<dbReference type="Proteomes" id="UP000595197">
    <property type="component" value="Plasmid pTT6-3"/>
</dbReference>
<proteinExistence type="predicted"/>
<keyword evidence="1" id="KW-0614">Plasmid</keyword>
<keyword evidence="2" id="KW-1185">Reference proteome</keyword>
<sequence>MMDTNVLATAAERRARRPRGNRYVGRKAREVLFAEEQDAWIEAQMQGKWSRNAIVEQCINIAMGKVDAAADQSDAVAATLVEMRGQIDRMAHQIRTLLAIANFETRLRYLPPEQHPVTQADHVRQVQDLVQKMEAAK</sequence>